<evidence type="ECO:0000256" key="3">
    <source>
        <dbReference type="ARBA" id="ARBA00023163"/>
    </source>
</evidence>
<dbReference type="PROSITE" id="PS50949">
    <property type="entry name" value="HTH_GNTR"/>
    <property type="match status" value="1"/>
</dbReference>
<reference evidence="5 6" key="1">
    <citation type="journal article" date="2014" name="FEMS Microbiol. Lett.">
        <title>Genome sequencing analysis reveals virulence-related gene content of Ochrobactrum intermedium strain 229E, a urease-positive strain isolated from the human gastric niche.</title>
        <authorList>
            <person name="Kulkarni G.J."/>
            <person name="Shetty S."/>
            <person name="Dharne M.S."/>
            <person name="Shouche Y.S."/>
        </authorList>
    </citation>
    <scope>NUCLEOTIDE SEQUENCE [LARGE SCALE GENOMIC DNA]</scope>
    <source>
        <strain evidence="5 6">229E</strain>
    </source>
</reference>
<accession>U4VL50</accession>
<feature type="domain" description="HTH gntR-type" evidence="4">
    <location>
        <begin position="3"/>
        <end position="70"/>
    </location>
</feature>
<protein>
    <recommendedName>
        <fullName evidence="4">HTH gntR-type domain-containing protein</fullName>
    </recommendedName>
</protein>
<evidence type="ECO:0000256" key="1">
    <source>
        <dbReference type="ARBA" id="ARBA00023015"/>
    </source>
</evidence>
<keyword evidence="1" id="KW-0805">Transcription regulation</keyword>
<dbReference type="Pfam" id="PF00392">
    <property type="entry name" value="GntR"/>
    <property type="match status" value="1"/>
</dbReference>
<dbReference type="Gene3D" id="1.10.10.10">
    <property type="entry name" value="Winged helix-like DNA-binding domain superfamily/Winged helix DNA-binding domain"/>
    <property type="match status" value="1"/>
</dbReference>
<keyword evidence="3" id="KW-0804">Transcription</keyword>
<evidence type="ECO:0000313" key="6">
    <source>
        <dbReference type="Proteomes" id="UP000016842"/>
    </source>
</evidence>
<dbReference type="GO" id="GO:0003677">
    <property type="term" value="F:DNA binding"/>
    <property type="evidence" value="ECO:0007669"/>
    <property type="project" value="UniProtKB-KW"/>
</dbReference>
<evidence type="ECO:0000256" key="2">
    <source>
        <dbReference type="ARBA" id="ARBA00023125"/>
    </source>
</evidence>
<dbReference type="SUPFAM" id="SSF46785">
    <property type="entry name" value="Winged helix' DNA-binding domain"/>
    <property type="match status" value="1"/>
</dbReference>
<comment type="caution">
    <text evidence="5">The sequence shown here is derived from an EMBL/GenBank/DDBJ whole genome shotgun (WGS) entry which is preliminary data.</text>
</comment>
<dbReference type="InterPro" id="IPR000524">
    <property type="entry name" value="Tscrpt_reg_HTH_GntR"/>
</dbReference>
<organism evidence="5 6">
    <name type="scientific">Brucella intermedia 229E</name>
    <dbReference type="NCBI Taxonomy" id="1337887"/>
    <lineage>
        <taxon>Bacteria</taxon>
        <taxon>Pseudomonadati</taxon>
        <taxon>Pseudomonadota</taxon>
        <taxon>Alphaproteobacteria</taxon>
        <taxon>Hyphomicrobiales</taxon>
        <taxon>Brucellaceae</taxon>
        <taxon>Brucella/Ochrobactrum group</taxon>
        <taxon>Brucella</taxon>
    </lineage>
</organism>
<dbReference type="PANTHER" id="PTHR43537">
    <property type="entry name" value="TRANSCRIPTIONAL REGULATOR, GNTR FAMILY"/>
    <property type="match status" value="1"/>
</dbReference>
<dbReference type="AlphaFoldDB" id="U4VL50"/>
<sequence>MEGVSTQQIVEKVWLSIAERRLRPGVQLKEEKMAEIFDVSRARIRQALASLKREGLVDILPNRGAFVCKLLSGKPGMFSL</sequence>
<dbReference type="InterPro" id="IPR036390">
    <property type="entry name" value="WH_DNA-bd_sf"/>
</dbReference>
<name>U4VL50_9HYPH</name>
<dbReference type="PATRIC" id="fig|1337887.3.peg.260"/>
<keyword evidence="2" id="KW-0238">DNA-binding</keyword>
<dbReference type="SMART" id="SM00345">
    <property type="entry name" value="HTH_GNTR"/>
    <property type="match status" value="1"/>
</dbReference>
<gene>
    <name evidence="5" type="ORF">Q644_01180</name>
</gene>
<dbReference type="InterPro" id="IPR036388">
    <property type="entry name" value="WH-like_DNA-bd_sf"/>
</dbReference>
<dbReference type="PANTHER" id="PTHR43537:SF45">
    <property type="entry name" value="GNTR FAMILY REGULATORY PROTEIN"/>
    <property type="match status" value="1"/>
</dbReference>
<dbReference type="PRINTS" id="PR00035">
    <property type="entry name" value="HTHGNTR"/>
</dbReference>
<proteinExistence type="predicted"/>
<dbReference type="EMBL" id="ASXJ01000009">
    <property type="protein sequence ID" value="ERM03536.1"/>
    <property type="molecule type" value="Genomic_DNA"/>
</dbReference>
<evidence type="ECO:0000259" key="4">
    <source>
        <dbReference type="PROSITE" id="PS50949"/>
    </source>
</evidence>
<dbReference type="Proteomes" id="UP000016842">
    <property type="component" value="Unassembled WGS sequence"/>
</dbReference>
<dbReference type="GO" id="GO:0003700">
    <property type="term" value="F:DNA-binding transcription factor activity"/>
    <property type="evidence" value="ECO:0007669"/>
    <property type="project" value="InterPro"/>
</dbReference>
<evidence type="ECO:0000313" key="5">
    <source>
        <dbReference type="EMBL" id="ERM03536.1"/>
    </source>
</evidence>